<proteinExistence type="predicted"/>
<organism evidence="2 3">
    <name type="scientific">Aureimonas phyllosphaerae</name>
    <dbReference type="NCBI Taxonomy" id="1166078"/>
    <lineage>
        <taxon>Bacteria</taxon>
        <taxon>Pseudomonadati</taxon>
        <taxon>Pseudomonadota</taxon>
        <taxon>Alphaproteobacteria</taxon>
        <taxon>Hyphomicrobiales</taxon>
        <taxon>Aurantimonadaceae</taxon>
        <taxon>Aureimonas</taxon>
    </lineage>
</organism>
<comment type="caution">
    <text evidence="2">The sequence shown here is derived from an EMBL/GenBank/DDBJ whole genome shotgun (WGS) entry which is preliminary data.</text>
</comment>
<name>A0A7W6FW58_9HYPH</name>
<reference evidence="2 3" key="1">
    <citation type="submission" date="2020-08" db="EMBL/GenBank/DDBJ databases">
        <title>Genomic Encyclopedia of Type Strains, Phase IV (KMG-IV): sequencing the most valuable type-strain genomes for metagenomic binning, comparative biology and taxonomic classification.</title>
        <authorList>
            <person name="Goeker M."/>
        </authorList>
    </citation>
    <scope>NUCLEOTIDE SEQUENCE [LARGE SCALE GENOMIC DNA]</scope>
    <source>
        <strain evidence="2 3">DSM 25024</strain>
    </source>
</reference>
<feature type="domain" description="TniQ" evidence="1">
    <location>
        <begin position="2"/>
        <end position="119"/>
    </location>
</feature>
<sequence length="592" mass="63397">MARLAWRHGRLDVRGFASSCGLPLRSLLAGGGVSNLASAALVDDEVLRFSTPAHDIRRRIVKLRGETLRTIDHSVATRRWCPACLSEDLDLSSSGAAMARHRFWWDVAAIETCPRHGCRIEDACARCGAGANWDHAPLHACRCGAKLNGDGRPQPVGAFSRYLHDRLLGLPRHASPNVDDLAVAELIPLARLLGLVECADWHARWPDAGTEADGDLRDAGMACLEGWPFSFRAVLNRKAVRERGGKPSGGVLATYGWVYEQFVSTYPDGPVGDRLRSELRRHAVANGVMADGEAMLGKKVARGVTLVAASRSIGSDVARTRSLLVAAGRMPRGSRRGVSSTVDPAAVAALASDRRRRIGVATAAQRLGIGRPQVRSLVSSGVLDGCLLGEANGKKVLDGERLDGFVERILRDVGEAEEGSGLVRLAGATRSARTDTTALIAELAAGHLRPVARLPGGRGLGACLLRESDLVPRAAEDTETLNLQQFAGAIGMHPEAVSTMLREGMISARRAGASWTIPRSEVARFEERFVTGAKLAVRQELAPRALINRLAKVGVHPVIGPPACRQVVYLRGAEDAQLSGRRPAMRSSRSGR</sequence>
<evidence type="ECO:0000313" key="2">
    <source>
        <dbReference type="EMBL" id="MBB3937846.1"/>
    </source>
</evidence>
<dbReference type="Proteomes" id="UP000531216">
    <property type="component" value="Unassembled WGS sequence"/>
</dbReference>
<dbReference type="InterPro" id="IPR009492">
    <property type="entry name" value="TniQ"/>
</dbReference>
<dbReference type="EMBL" id="JACIDO010000012">
    <property type="protein sequence ID" value="MBB3937846.1"/>
    <property type="molecule type" value="Genomic_DNA"/>
</dbReference>
<gene>
    <name evidence="2" type="ORF">GGR05_004015</name>
</gene>
<keyword evidence="3" id="KW-1185">Reference proteome</keyword>
<dbReference type="Pfam" id="PF06527">
    <property type="entry name" value="TniQ"/>
    <property type="match status" value="1"/>
</dbReference>
<protein>
    <recommendedName>
        <fullName evidence="1">TniQ domain-containing protein</fullName>
    </recommendedName>
</protein>
<dbReference type="AlphaFoldDB" id="A0A7W6FW58"/>
<evidence type="ECO:0000313" key="3">
    <source>
        <dbReference type="Proteomes" id="UP000531216"/>
    </source>
</evidence>
<accession>A0A7W6FW58</accession>
<evidence type="ECO:0000259" key="1">
    <source>
        <dbReference type="Pfam" id="PF06527"/>
    </source>
</evidence>